<name>A0AA49JKD9_9BACT</name>
<dbReference type="Pfam" id="PF23357">
    <property type="entry name" value="DUF7088"/>
    <property type="match status" value="1"/>
</dbReference>
<dbReference type="Pfam" id="PF09822">
    <property type="entry name" value="ABC_transp_aux"/>
    <property type="match status" value="1"/>
</dbReference>
<dbReference type="InterPro" id="IPR055396">
    <property type="entry name" value="DUF7088"/>
</dbReference>
<dbReference type="InterPro" id="IPR019863">
    <property type="entry name" value="Motility-assoc_ABC-rel_GldG"/>
</dbReference>
<accession>A0AA49JKD9</accession>
<dbReference type="EMBL" id="CP120682">
    <property type="protein sequence ID" value="WKN40262.1"/>
    <property type="molecule type" value="Genomic_DNA"/>
</dbReference>
<feature type="domain" description="DUF7088" evidence="3">
    <location>
        <begin position="47"/>
        <end position="157"/>
    </location>
</feature>
<dbReference type="AlphaFoldDB" id="A0AA49JKD9"/>
<organism evidence="4">
    <name type="scientific">Roseihalotalea indica</name>
    <dbReference type="NCBI Taxonomy" id="2867963"/>
    <lineage>
        <taxon>Bacteria</taxon>
        <taxon>Pseudomonadati</taxon>
        <taxon>Bacteroidota</taxon>
        <taxon>Cytophagia</taxon>
        <taxon>Cytophagales</taxon>
        <taxon>Catalimonadaceae</taxon>
        <taxon>Roseihalotalea</taxon>
    </lineage>
</organism>
<dbReference type="NCBIfam" id="TIGR03521">
    <property type="entry name" value="GldG"/>
    <property type="match status" value="1"/>
</dbReference>
<keyword evidence="1" id="KW-0472">Membrane</keyword>
<feature type="transmembrane region" description="Helical" evidence="1">
    <location>
        <begin position="540"/>
        <end position="560"/>
    </location>
</feature>
<evidence type="ECO:0000259" key="2">
    <source>
        <dbReference type="Pfam" id="PF09822"/>
    </source>
</evidence>
<reference evidence="4" key="2">
    <citation type="journal article" date="2024" name="Antonie Van Leeuwenhoek">
        <title>Roseihalotalea indica gen. nov., sp. nov., a halophilic Bacteroidetes from mesopelagic Southwest Indian Ocean with higher carbohydrate metabolic potential.</title>
        <authorList>
            <person name="Chen B."/>
            <person name="Zhang M."/>
            <person name="Lin D."/>
            <person name="Ye J."/>
            <person name="Tang K."/>
        </authorList>
    </citation>
    <scope>NUCLEOTIDE SEQUENCE</scope>
    <source>
        <strain evidence="4">TK19036</strain>
    </source>
</reference>
<dbReference type="InterPro" id="IPR019196">
    <property type="entry name" value="ABC_transp_unknown"/>
</dbReference>
<proteinExistence type="predicted"/>
<sequence length="568" mass="64170">MSANPVSVQRERKVFWRDISKLGVGVVALFFLNVLAQNYFFRLDLTEENRYSLSGATKNLLEGLEQDVEITVYLEGELPPGFQRLQRSVEETLGDFQAYAGGNLRFRFVDPLTTVSSEQRNAFFFTLDSMGIEVTRVFDEENGSRIQRLIVPGAVVRSGGQEAGVMLLKGDKGASAQDQLNQSIEGVEYELASTIRQVTASRRKQVAIMRGHGELPSVEMGSLIDALSQTYDVYELFLPQSEEIAPVDAVIIAKPLEAFSREDQYKLDQYLMRGGKALFFMDALQIDMDSLGSEGSFAFPLKTGLDDMLFRYGVRVNPTLVQDIESGQYPIVVGNMGDQPQIRLLPWPFFPVVNKYASHPMVRNLDATYLRFASTMDTIATPRVTKTSLVYTSQYSRVLTTPIVVDLNELRQAPEPERYQNGSQPVAYLLEGTFTSVFKNRILPEGLPTKDFRSESIPTKMLVVSDGDVVRNELDPQNNRPLPLGFDPFTERTFANQDFVMNALAYLVDESGLIRARTKEVRLRPLDQVKVKAESTKWQFINLVLPLVLIGAFGIVKFYIRRRRYTRF</sequence>
<evidence type="ECO:0000313" key="4">
    <source>
        <dbReference type="EMBL" id="WKN40262.1"/>
    </source>
</evidence>
<reference evidence="4" key="1">
    <citation type="journal article" date="2023" name="Comput. Struct. Biotechnol. J.">
        <title>Discovery of a novel marine Bacteroidetes with a rich repertoire of carbohydrate-active enzymes.</title>
        <authorList>
            <person name="Chen B."/>
            <person name="Liu G."/>
            <person name="Chen Q."/>
            <person name="Wang H."/>
            <person name="Liu L."/>
            <person name="Tang K."/>
        </authorList>
    </citation>
    <scope>NUCLEOTIDE SEQUENCE</scope>
    <source>
        <strain evidence="4">TK19036</strain>
    </source>
</reference>
<keyword evidence="1" id="KW-1133">Transmembrane helix</keyword>
<protein>
    <submittedName>
        <fullName evidence="4">Gliding motility-associated ABC transporter substrate-binding protein GldG</fullName>
    </submittedName>
</protein>
<gene>
    <name evidence="4" type="primary">gldG</name>
    <name evidence="4" type="ORF">K4G66_16335</name>
</gene>
<keyword evidence="1" id="KW-0812">Transmembrane</keyword>
<evidence type="ECO:0000259" key="3">
    <source>
        <dbReference type="Pfam" id="PF23357"/>
    </source>
</evidence>
<feature type="domain" description="ABC-type uncharacterised transport system" evidence="2">
    <location>
        <begin position="203"/>
        <end position="503"/>
    </location>
</feature>
<evidence type="ECO:0000256" key="1">
    <source>
        <dbReference type="SAM" id="Phobius"/>
    </source>
</evidence>